<dbReference type="Proteomes" id="UP000596902">
    <property type="component" value="Unassembled WGS sequence"/>
</dbReference>
<keyword evidence="1" id="KW-1133">Transmembrane helix</keyword>
<dbReference type="GeneID" id="62206408"/>
<feature type="transmembrane region" description="Helical" evidence="1">
    <location>
        <begin position="28"/>
        <end position="50"/>
    </location>
</feature>
<gene>
    <name evidence="2" type="ORF">GT037_008183</name>
</gene>
<dbReference type="AlphaFoldDB" id="A0A8H7EBG4"/>
<keyword evidence="1" id="KW-0812">Transmembrane</keyword>
<reference evidence="2" key="1">
    <citation type="submission" date="2020-01" db="EMBL/GenBank/DDBJ databases">
        <authorList>
            <person name="Feng Z.H.Z."/>
        </authorList>
    </citation>
    <scope>NUCLEOTIDE SEQUENCE</scope>
    <source>
        <strain evidence="2">CBS107.38</strain>
    </source>
</reference>
<keyword evidence="1" id="KW-0472">Membrane</keyword>
<dbReference type="PANTHER" id="PTHR35394">
    <property type="entry name" value="DUF3176 DOMAIN-CONTAINING PROTEIN"/>
    <property type="match status" value="1"/>
</dbReference>
<dbReference type="RefSeq" id="XP_038783895.1">
    <property type="nucleotide sequence ID" value="XM_038933230.1"/>
</dbReference>
<organism evidence="2 3">
    <name type="scientific">Alternaria burnsii</name>
    <dbReference type="NCBI Taxonomy" id="1187904"/>
    <lineage>
        <taxon>Eukaryota</taxon>
        <taxon>Fungi</taxon>
        <taxon>Dikarya</taxon>
        <taxon>Ascomycota</taxon>
        <taxon>Pezizomycotina</taxon>
        <taxon>Dothideomycetes</taxon>
        <taxon>Pleosporomycetidae</taxon>
        <taxon>Pleosporales</taxon>
        <taxon>Pleosporineae</taxon>
        <taxon>Pleosporaceae</taxon>
        <taxon>Alternaria</taxon>
        <taxon>Alternaria sect. Alternaria</taxon>
    </lineage>
</organism>
<evidence type="ECO:0000256" key="1">
    <source>
        <dbReference type="SAM" id="Phobius"/>
    </source>
</evidence>
<evidence type="ECO:0000313" key="3">
    <source>
        <dbReference type="Proteomes" id="UP000596902"/>
    </source>
</evidence>
<dbReference type="PANTHER" id="PTHR35394:SF5">
    <property type="entry name" value="DUF3176 DOMAIN-CONTAINING PROTEIN"/>
    <property type="match status" value="1"/>
</dbReference>
<comment type="caution">
    <text evidence="2">The sequence shown here is derived from an EMBL/GenBank/DDBJ whole genome shotgun (WGS) entry which is preliminary data.</text>
</comment>
<proteinExistence type="predicted"/>
<name>A0A8H7EBG4_9PLEO</name>
<evidence type="ECO:0000313" key="2">
    <source>
        <dbReference type="EMBL" id="KAF7673568.1"/>
    </source>
</evidence>
<sequence length="105" mass="11481">MIDAAFEAKTIYATGSANKTETCILVQWAWLSFFASLVLLTVVFLSLTVWKTRGAHGLEAAKGVWKSSVLAVLFSGFNESEMIQCAEGTKVALNPTEHGWRLTRG</sequence>
<reference evidence="2" key="2">
    <citation type="submission" date="2020-08" db="EMBL/GenBank/DDBJ databases">
        <title>Draft Genome Sequence of Cumin Blight Pathogen Alternaria burnsii.</title>
        <authorList>
            <person name="Feng Z."/>
        </authorList>
    </citation>
    <scope>NUCLEOTIDE SEQUENCE</scope>
    <source>
        <strain evidence="2">CBS107.38</strain>
    </source>
</reference>
<dbReference type="EMBL" id="JAAABM010000012">
    <property type="protein sequence ID" value="KAF7673568.1"/>
    <property type="molecule type" value="Genomic_DNA"/>
</dbReference>
<accession>A0A8H7EBG4</accession>
<protein>
    <submittedName>
        <fullName evidence="2">Uncharacterized protein</fullName>
    </submittedName>
</protein>
<keyword evidence="3" id="KW-1185">Reference proteome</keyword>